<evidence type="ECO:0000256" key="1">
    <source>
        <dbReference type="SAM" id="SignalP"/>
    </source>
</evidence>
<organism evidence="2 3">
    <name type="scientific">Pseudooceanicola nanhaiensis</name>
    <dbReference type="NCBI Taxonomy" id="375761"/>
    <lineage>
        <taxon>Bacteria</taxon>
        <taxon>Pseudomonadati</taxon>
        <taxon>Pseudomonadota</taxon>
        <taxon>Alphaproteobacteria</taxon>
        <taxon>Rhodobacterales</taxon>
        <taxon>Paracoccaceae</taxon>
        <taxon>Pseudooceanicola</taxon>
    </lineage>
</organism>
<feature type="signal peptide" evidence="1">
    <location>
        <begin position="1"/>
        <end position="21"/>
    </location>
</feature>
<dbReference type="EMBL" id="BMLF01000002">
    <property type="protein sequence ID" value="GGM06083.1"/>
    <property type="molecule type" value="Genomic_DNA"/>
</dbReference>
<feature type="chain" id="PRO_5038116426" evidence="1">
    <location>
        <begin position="22"/>
        <end position="162"/>
    </location>
</feature>
<proteinExistence type="predicted"/>
<dbReference type="Proteomes" id="UP000649829">
    <property type="component" value="Unassembled WGS sequence"/>
</dbReference>
<accession>A0A917T0K0</accession>
<name>A0A917T0K0_9RHOB</name>
<dbReference type="AlphaFoldDB" id="A0A917T0K0"/>
<comment type="caution">
    <text evidence="2">The sequence shown here is derived from an EMBL/GenBank/DDBJ whole genome shotgun (WGS) entry which is preliminary data.</text>
</comment>
<reference evidence="2" key="1">
    <citation type="journal article" date="2014" name="Int. J. Syst. Evol. Microbiol.">
        <title>Complete genome sequence of Corynebacterium casei LMG S-19264T (=DSM 44701T), isolated from a smear-ripened cheese.</title>
        <authorList>
            <consortium name="US DOE Joint Genome Institute (JGI-PGF)"/>
            <person name="Walter F."/>
            <person name="Albersmeier A."/>
            <person name="Kalinowski J."/>
            <person name="Ruckert C."/>
        </authorList>
    </citation>
    <scope>NUCLEOTIDE SEQUENCE</scope>
    <source>
        <strain evidence="2">CGMCC 1.6293</strain>
    </source>
</reference>
<keyword evidence="3" id="KW-1185">Reference proteome</keyword>
<reference evidence="2" key="2">
    <citation type="submission" date="2020-09" db="EMBL/GenBank/DDBJ databases">
        <authorList>
            <person name="Sun Q."/>
            <person name="Zhou Y."/>
        </authorList>
    </citation>
    <scope>NUCLEOTIDE SEQUENCE</scope>
    <source>
        <strain evidence="2">CGMCC 1.6293</strain>
    </source>
</reference>
<gene>
    <name evidence="2" type="ORF">GCM10011534_29760</name>
</gene>
<evidence type="ECO:0000313" key="2">
    <source>
        <dbReference type="EMBL" id="GGM06083.1"/>
    </source>
</evidence>
<protein>
    <submittedName>
        <fullName evidence="2">Uncharacterized protein</fullName>
    </submittedName>
</protein>
<keyword evidence="1" id="KW-0732">Signal</keyword>
<sequence length="162" mass="16881">MVPRQITLAAAALLVAAPLCAQTFDPSLGVEAVAVLEGGRLLVANAEASFDCALVVKTDAVLLSDCRPASGSDGAEELTALSDGQWQEMVRETLVAADCKLSAAAAVTDIVTQAAEDRGATPEEIESLRTTLEEKADAAVDRMMKDGKLSVMDGQLVLYDCP</sequence>
<evidence type="ECO:0000313" key="3">
    <source>
        <dbReference type="Proteomes" id="UP000649829"/>
    </source>
</evidence>
<dbReference type="RefSeq" id="WP_028287226.1">
    <property type="nucleotide sequence ID" value="NZ_BMLF01000002.1"/>
</dbReference>